<evidence type="ECO:0000256" key="5">
    <source>
        <dbReference type="ARBA" id="ARBA00013433"/>
    </source>
</evidence>
<organism evidence="13 14">
    <name type="scientific">Pseudohongiella acticola</name>
    <dbReference type="NCBI Taxonomy" id="1524254"/>
    <lineage>
        <taxon>Bacteria</taxon>
        <taxon>Pseudomonadati</taxon>
        <taxon>Pseudomonadota</taxon>
        <taxon>Gammaproteobacteria</taxon>
        <taxon>Pseudomonadales</taxon>
        <taxon>Pseudohongiellaceae</taxon>
        <taxon>Pseudohongiella</taxon>
    </lineage>
</organism>
<evidence type="ECO:0000256" key="10">
    <source>
        <dbReference type="ARBA" id="ARBA00023316"/>
    </source>
</evidence>
<keyword evidence="6" id="KW-0574">Periplasm</keyword>
<proteinExistence type="inferred from homology"/>
<keyword evidence="13" id="KW-0282">Flagellum</keyword>
<evidence type="ECO:0000313" key="13">
    <source>
        <dbReference type="EMBL" id="OFE11553.1"/>
    </source>
</evidence>
<dbReference type="Proteomes" id="UP000175669">
    <property type="component" value="Unassembled WGS sequence"/>
</dbReference>
<evidence type="ECO:0000259" key="12">
    <source>
        <dbReference type="SMART" id="SM00047"/>
    </source>
</evidence>
<dbReference type="InterPro" id="IPR019301">
    <property type="entry name" value="Flagellar_prot_FlgJ_N"/>
</dbReference>
<evidence type="ECO:0000256" key="8">
    <source>
        <dbReference type="ARBA" id="ARBA00022801"/>
    </source>
</evidence>
<comment type="similarity">
    <text evidence="4">In the C-terminal section; belongs to the glycosyl hydrolase 73 family.</text>
</comment>
<keyword evidence="9" id="KW-0326">Glycosidase</keyword>
<dbReference type="GO" id="GO:0004040">
    <property type="term" value="F:amidase activity"/>
    <property type="evidence" value="ECO:0007669"/>
    <property type="project" value="InterPro"/>
</dbReference>
<keyword evidence="13" id="KW-0966">Cell projection</keyword>
<dbReference type="GO" id="GO:0044780">
    <property type="term" value="P:bacterial-type flagellum assembly"/>
    <property type="evidence" value="ECO:0007669"/>
    <property type="project" value="InterPro"/>
</dbReference>
<dbReference type="NCBIfam" id="TIGR02541">
    <property type="entry name" value="flagell_FlgJ"/>
    <property type="match status" value="1"/>
</dbReference>
<evidence type="ECO:0000256" key="6">
    <source>
        <dbReference type="ARBA" id="ARBA00022764"/>
    </source>
</evidence>
<comment type="function">
    <text evidence="1">Flagellum-specific muramidase which hydrolyzes the peptidoglycan layer to assemble the rod structure in the periplasmic space.</text>
</comment>
<dbReference type="Pfam" id="PF10135">
    <property type="entry name" value="Rod-binding"/>
    <property type="match status" value="1"/>
</dbReference>
<dbReference type="InterPro" id="IPR002901">
    <property type="entry name" value="MGlyc_endo_b_GlcNAc-like_dom"/>
</dbReference>
<evidence type="ECO:0000256" key="1">
    <source>
        <dbReference type="ARBA" id="ARBA00002954"/>
    </source>
</evidence>
<dbReference type="PANTHER" id="PTHR33308:SF9">
    <property type="entry name" value="PEPTIDOGLYCAN HYDROLASE FLGJ"/>
    <property type="match status" value="1"/>
</dbReference>
<dbReference type="SMART" id="SM00047">
    <property type="entry name" value="LYZ2"/>
    <property type="match status" value="1"/>
</dbReference>
<comment type="subcellular location">
    <subcellularLocation>
        <location evidence="2">Periplasm</location>
    </subcellularLocation>
</comment>
<keyword evidence="13" id="KW-0969">Cilium</keyword>
<evidence type="ECO:0000256" key="3">
    <source>
        <dbReference type="ARBA" id="ARBA00006880"/>
    </source>
</evidence>
<keyword evidence="8" id="KW-0378">Hydrolase</keyword>
<dbReference type="InterPro" id="IPR013377">
    <property type="entry name" value="FlgJ"/>
</dbReference>
<dbReference type="AlphaFoldDB" id="A0A1E8CGK8"/>
<protein>
    <recommendedName>
        <fullName evidence="5">Peptidoglycan hydrolase FlgJ</fullName>
    </recommendedName>
    <alternativeName>
        <fullName evidence="11">Muramidase FlgJ</fullName>
    </alternativeName>
</protein>
<comment type="caution">
    <text evidence="13">The sequence shown here is derived from an EMBL/GenBank/DDBJ whole genome shotgun (WGS) entry which is preliminary data.</text>
</comment>
<gene>
    <name evidence="13" type="ORF">PHACT_13510</name>
</gene>
<keyword evidence="14" id="KW-1185">Reference proteome</keyword>
<reference evidence="14" key="1">
    <citation type="submission" date="2016-07" db="EMBL/GenBank/DDBJ databases">
        <authorList>
            <person name="Florea S."/>
            <person name="Webb J.S."/>
            <person name="Jaromczyk J."/>
            <person name="Schardl C.L."/>
        </authorList>
    </citation>
    <scope>NUCLEOTIDE SEQUENCE [LARGE SCALE GENOMIC DNA]</scope>
    <source>
        <strain evidence="14">KCTC 42131</strain>
    </source>
</reference>
<sequence>MTISMQDASVYTNVGGLNAISQLGRENSPEALREVAKQFESMFINIMLKGMRAGEEALFSENYLRSNETKFHQESFDNQISLEIANAGGVGLADTLHRQLMQRYEPAAVDGRELDRTLNNDRRYPGSARQVVPTSIMPELSADSRSKPEMAPVSHEFESPDAFVQQLLPIAESVAPELGVDPRVMIAQSALETGWGQKMISGADGKPSYNLFGIKAGDSWQGDRVSVSTLEFRDGAMQREQASFRAYGSFEESFRDYVDLLRSQPRYAPALQHATNADAFGQHLQDAGYATDPHYADKISRVLRSPALESGQGVN</sequence>
<dbReference type="STRING" id="1524254.PHACT_13510"/>
<dbReference type="GO" id="GO:0042597">
    <property type="term" value="C:periplasmic space"/>
    <property type="evidence" value="ECO:0007669"/>
    <property type="project" value="UniProtKB-SubCell"/>
</dbReference>
<evidence type="ECO:0000256" key="9">
    <source>
        <dbReference type="ARBA" id="ARBA00023295"/>
    </source>
</evidence>
<dbReference type="GO" id="GO:0071973">
    <property type="term" value="P:bacterial-type flagellum-dependent cell motility"/>
    <property type="evidence" value="ECO:0007669"/>
    <property type="project" value="TreeGrafter"/>
</dbReference>
<keyword evidence="10" id="KW-0961">Cell wall biogenesis/degradation</keyword>
<evidence type="ECO:0000256" key="7">
    <source>
        <dbReference type="ARBA" id="ARBA00022795"/>
    </source>
</evidence>
<dbReference type="GO" id="GO:0016798">
    <property type="term" value="F:hydrolase activity, acting on glycosyl bonds"/>
    <property type="evidence" value="ECO:0007669"/>
    <property type="project" value="UniProtKB-KW"/>
</dbReference>
<dbReference type="PRINTS" id="PR01002">
    <property type="entry name" value="FLGFLGJ"/>
</dbReference>
<evidence type="ECO:0000256" key="11">
    <source>
        <dbReference type="ARBA" id="ARBA00030835"/>
    </source>
</evidence>
<comment type="similarity">
    <text evidence="3">In the N-terminal section; belongs to the FlgJ family.</text>
</comment>
<dbReference type="Gene3D" id="2.10.70.40">
    <property type="entry name" value="peptidoglycan hydrolase"/>
    <property type="match status" value="1"/>
</dbReference>
<dbReference type="GO" id="GO:0071555">
    <property type="term" value="P:cell wall organization"/>
    <property type="evidence" value="ECO:0007669"/>
    <property type="project" value="UniProtKB-KW"/>
</dbReference>
<accession>A0A1E8CGK8</accession>
<dbReference type="InterPro" id="IPR051056">
    <property type="entry name" value="Glycosyl_Hydrolase_73"/>
</dbReference>
<evidence type="ECO:0000256" key="4">
    <source>
        <dbReference type="ARBA" id="ARBA00007974"/>
    </source>
</evidence>
<feature type="domain" description="Mannosyl-glycoprotein endo-beta-N-acetylglucosamidase-like" evidence="12">
    <location>
        <begin position="148"/>
        <end position="315"/>
    </location>
</feature>
<name>A0A1E8CGK8_9GAMM</name>
<keyword evidence="7" id="KW-1005">Bacterial flagellum biogenesis</keyword>
<dbReference type="Gene3D" id="1.10.530.10">
    <property type="match status" value="1"/>
</dbReference>
<dbReference type="PANTHER" id="PTHR33308">
    <property type="entry name" value="PEPTIDOGLYCAN HYDROLASE FLGJ"/>
    <property type="match status" value="1"/>
</dbReference>
<dbReference type="EMBL" id="MASR01000002">
    <property type="protein sequence ID" value="OFE11553.1"/>
    <property type="molecule type" value="Genomic_DNA"/>
</dbReference>
<evidence type="ECO:0000313" key="14">
    <source>
        <dbReference type="Proteomes" id="UP000175669"/>
    </source>
</evidence>
<evidence type="ECO:0000256" key="2">
    <source>
        <dbReference type="ARBA" id="ARBA00004418"/>
    </source>
</evidence>
<dbReference type="OrthoDB" id="289937at2"/>
<dbReference type="Pfam" id="PF01832">
    <property type="entry name" value="Glucosaminidase"/>
    <property type="match status" value="1"/>
</dbReference>